<evidence type="ECO:0000313" key="3">
    <source>
        <dbReference type="Proteomes" id="UP000490980"/>
    </source>
</evidence>
<reference evidence="2 3" key="1">
    <citation type="submission" date="2020-03" db="EMBL/GenBank/DDBJ databases">
        <authorList>
            <person name="Lai Q."/>
        </authorList>
    </citation>
    <scope>NUCLEOTIDE SEQUENCE [LARGE SCALE GENOMIC DNA]</scope>
    <source>
        <strain evidence="2 3">CCUG 25036</strain>
    </source>
</reference>
<comment type="caution">
    <text evidence="2">The sequence shown here is derived from an EMBL/GenBank/DDBJ whole genome shotgun (WGS) entry which is preliminary data.</text>
</comment>
<protein>
    <recommendedName>
        <fullName evidence="4">Lipoprotein</fullName>
    </recommendedName>
</protein>
<dbReference type="Proteomes" id="UP000490980">
    <property type="component" value="Unassembled WGS sequence"/>
</dbReference>
<keyword evidence="3" id="KW-1185">Reference proteome</keyword>
<dbReference type="AlphaFoldDB" id="A0A7X5UDT7"/>
<dbReference type="RefSeq" id="WP_166951894.1">
    <property type="nucleotide sequence ID" value="NZ_JAARLZ010000014.1"/>
</dbReference>
<keyword evidence="1" id="KW-0732">Signal</keyword>
<accession>A0A7X5UDT7</accession>
<proteinExistence type="predicted"/>
<name>A0A7X5UDT7_9GAMM</name>
<evidence type="ECO:0000256" key="1">
    <source>
        <dbReference type="SAM" id="SignalP"/>
    </source>
</evidence>
<gene>
    <name evidence="2" type="ORF">HBF25_19890</name>
</gene>
<evidence type="ECO:0000313" key="2">
    <source>
        <dbReference type="EMBL" id="NII08653.1"/>
    </source>
</evidence>
<feature type="signal peptide" evidence="1">
    <location>
        <begin position="1"/>
        <end position="24"/>
    </location>
</feature>
<sequence>MTPFKPMLRVAAMFSLCFTSCTFATDAGLPSRISENLHYEAFDYKVFKEDPGIDADAGLLYAALWADALAYCDARGGYLASYDNHRRGVAYLGVGNLKETAFATCGIYPGQAASVPPAPPARLRGLGRLPTEGDTLALMALGDRDGAYKLTRDAAYAFCRGQDRRIANATFSYTPRASGGYNIEAFVRCDPRRLSASKNS</sequence>
<dbReference type="EMBL" id="JAARLZ010000014">
    <property type="protein sequence ID" value="NII08653.1"/>
    <property type="molecule type" value="Genomic_DNA"/>
</dbReference>
<evidence type="ECO:0008006" key="4">
    <source>
        <dbReference type="Google" id="ProtNLM"/>
    </source>
</evidence>
<organism evidence="2 3">
    <name type="scientific">Luteibacter anthropi</name>
    <dbReference type="NCBI Taxonomy" id="564369"/>
    <lineage>
        <taxon>Bacteria</taxon>
        <taxon>Pseudomonadati</taxon>
        <taxon>Pseudomonadota</taxon>
        <taxon>Gammaproteobacteria</taxon>
        <taxon>Lysobacterales</taxon>
        <taxon>Rhodanobacteraceae</taxon>
        <taxon>Luteibacter</taxon>
    </lineage>
</organism>
<feature type="chain" id="PRO_5030882385" description="Lipoprotein" evidence="1">
    <location>
        <begin position="25"/>
        <end position="200"/>
    </location>
</feature>